<proteinExistence type="predicted"/>
<comment type="caution">
    <text evidence="1">The sequence shown here is derived from an EMBL/GenBank/DDBJ whole genome shotgun (WGS) entry which is preliminary data.</text>
</comment>
<reference evidence="1" key="1">
    <citation type="journal article" date="2023" name="G3 (Bethesda)">
        <title>A reference genome for the long-term kleptoplast-retaining sea slug Elysia crispata morphotype clarki.</title>
        <authorList>
            <person name="Eastman K.E."/>
            <person name="Pendleton A.L."/>
            <person name="Shaikh M.A."/>
            <person name="Suttiyut T."/>
            <person name="Ogas R."/>
            <person name="Tomko P."/>
            <person name="Gavelis G."/>
            <person name="Widhalm J.R."/>
            <person name="Wisecaver J.H."/>
        </authorList>
    </citation>
    <scope>NUCLEOTIDE SEQUENCE</scope>
    <source>
        <strain evidence="1">ECLA1</strain>
    </source>
</reference>
<name>A0AAE1DM13_9GAST</name>
<organism evidence="1 2">
    <name type="scientific">Elysia crispata</name>
    <name type="common">lettuce slug</name>
    <dbReference type="NCBI Taxonomy" id="231223"/>
    <lineage>
        <taxon>Eukaryota</taxon>
        <taxon>Metazoa</taxon>
        <taxon>Spiralia</taxon>
        <taxon>Lophotrochozoa</taxon>
        <taxon>Mollusca</taxon>
        <taxon>Gastropoda</taxon>
        <taxon>Heterobranchia</taxon>
        <taxon>Euthyneura</taxon>
        <taxon>Panpulmonata</taxon>
        <taxon>Sacoglossa</taxon>
        <taxon>Placobranchoidea</taxon>
        <taxon>Plakobranchidae</taxon>
        <taxon>Elysia</taxon>
    </lineage>
</organism>
<keyword evidence="2" id="KW-1185">Reference proteome</keyword>
<gene>
    <name evidence="1" type="ORF">RRG08_066736</name>
</gene>
<dbReference type="AlphaFoldDB" id="A0AAE1DM13"/>
<dbReference type="Proteomes" id="UP001283361">
    <property type="component" value="Unassembled WGS sequence"/>
</dbReference>
<evidence type="ECO:0000313" key="1">
    <source>
        <dbReference type="EMBL" id="KAK3775559.1"/>
    </source>
</evidence>
<protein>
    <submittedName>
        <fullName evidence="1">Uncharacterized protein</fullName>
    </submittedName>
</protein>
<dbReference type="EMBL" id="JAWDGP010003311">
    <property type="protein sequence ID" value="KAK3775559.1"/>
    <property type="molecule type" value="Genomic_DNA"/>
</dbReference>
<sequence length="282" mass="30414">MRTPRSDPVTRDLSPQLSQWPSHTDCVSTAVTVAQSHGLCLHGLSLAVTVARSHGYCDLHSCHSGPVTRTVSPQPSQWPSHTDCVSTAVTVAQSHGLCLHSCHSGPVTRTVSPQPSQWPSHTDCVSTAVTVAQSHGLCLHSCHSGPVTRTVSPQPSQWQAPVTLRTVSPQPSQWPSHTDCVSTAVTVAQWPHWTVCLHSRHSGPVTLGFMSPQLSQWPQSHGLRYLTPQPILYLVATRFHSGLIDSTDCNSASLVTNLLDCVSNISCHCGPVHGMRIHKLSN</sequence>
<accession>A0AAE1DM13</accession>
<evidence type="ECO:0000313" key="2">
    <source>
        <dbReference type="Proteomes" id="UP001283361"/>
    </source>
</evidence>